<dbReference type="GO" id="GO:0015031">
    <property type="term" value="P:protein transport"/>
    <property type="evidence" value="ECO:0007669"/>
    <property type="project" value="UniProtKB-KW"/>
</dbReference>
<keyword evidence="10 12" id="KW-1015">Disulfide bond</keyword>
<comment type="subunit">
    <text evidence="12">Heterohexamer.</text>
</comment>
<keyword evidence="15" id="KW-1185">Reference proteome</keyword>
<comment type="function">
    <text evidence="12">Mitochondrial intermembrane chaperone that participates in the import and insertion of some multi-pass transmembrane proteins into the mitochondrial inner membrane. Also required for the transfer of beta-barrel precursors from the TOM complex to the sorting and assembly machinery (SAM complex) of the outer membrane. Acts as a chaperone-like protein that protects the hydrophobic precursors from aggregation and guide them through the mitochondrial intermembrane space.</text>
</comment>
<evidence type="ECO:0000256" key="11">
    <source>
        <dbReference type="ARBA" id="ARBA00023186"/>
    </source>
</evidence>
<dbReference type="Proteomes" id="UP001369815">
    <property type="component" value="Unassembled WGS sequence"/>
</dbReference>
<keyword evidence="9 12" id="KW-0496">Mitochondrion</keyword>
<evidence type="ECO:0000256" key="3">
    <source>
        <dbReference type="ARBA" id="ARBA00022448"/>
    </source>
</evidence>
<keyword evidence="3 12" id="KW-0813">Transport</keyword>
<comment type="domain">
    <text evidence="12">The twin CX3C motif contains 4 conserved Cys residues that form 2 disulfide bonds in the mitochondrial intermembrane space.</text>
</comment>
<evidence type="ECO:0000256" key="1">
    <source>
        <dbReference type="ARBA" id="ARBA00004137"/>
    </source>
</evidence>
<feature type="domain" description="Tim10-like" evidence="13">
    <location>
        <begin position="14"/>
        <end position="76"/>
    </location>
</feature>
<proteinExistence type="inferred from homology"/>
<dbReference type="GO" id="GO:0005743">
    <property type="term" value="C:mitochondrial inner membrane"/>
    <property type="evidence" value="ECO:0007669"/>
    <property type="project" value="UniProtKB-SubCell"/>
</dbReference>
<protein>
    <recommendedName>
        <fullName evidence="12">Mitochondrial import inner membrane translocase subunit</fullName>
    </recommendedName>
</protein>
<comment type="caution">
    <text evidence="14">The sequence shown here is derived from an EMBL/GenBank/DDBJ whole genome shotgun (WGS) entry which is preliminary data.</text>
</comment>
<dbReference type="InterPro" id="IPR050673">
    <property type="entry name" value="Mito_inner_translocase_sub"/>
</dbReference>
<evidence type="ECO:0000256" key="2">
    <source>
        <dbReference type="ARBA" id="ARBA00006720"/>
    </source>
</evidence>
<dbReference type="EMBL" id="JBANMG010000008">
    <property type="protein sequence ID" value="KAK6949838.1"/>
    <property type="molecule type" value="Genomic_DNA"/>
</dbReference>
<evidence type="ECO:0000256" key="9">
    <source>
        <dbReference type="ARBA" id="ARBA00023128"/>
    </source>
</evidence>
<sequence>MDGLTAAETRELEQRMQKQQMKVFFGLFSNLVDHCFMSCIDDFTSKSLTGRESGCVARCVQKHMALSQRLSERFQEYNAQMTQQQQQQGGGFR</sequence>
<dbReference type="Pfam" id="PF02953">
    <property type="entry name" value="zf-Tim10_DDP"/>
    <property type="match status" value="1"/>
</dbReference>
<keyword evidence="5 12" id="KW-0472">Membrane</keyword>
<accession>A0AAX6MAX4</accession>
<keyword evidence="7 12" id="KW-0653">Protein transport</keyword>
<evidence type="ECO:0000259" key="13">
    <source>
        <dbReference type="Pfam" id="PF02953"/>
    </source>
</evidence>
<organism evidence="14 15">
    <name type="scientific">Daldinia eschscholtzii</name>
    <dbReference type="NCBI Taxonomy" id="292717"/>
    <lineage>
        <taxon>Eukaryota</taxon>
        <taxon>Fungi</taxon>
        <taxon>Dikarya</taxon>
        <taxon>Ascomycota</taxon>
        <taxon>Pezizomycotina</taxon>
        <taxon>Sordariomycetes</taxon>
        <taxon>Xylariomycetidae</taxon>
        <taxon>Xylariales</taxon>
        <taxon>Hypoxylaceae</taxon>
        <taxon>Daldinia</taxon>
    </lineage>
</organism>
<keyword evidence="6" id="KW-0862">Zinc</keyword>
<evidence type="ECO:0000313" key="14">
    <source>
        <dbReference type="EMBL" id="KAK6949838.1"/>
    </source>
</evidence>
<comment type="similarity">
    <text evidence="2 12">Belongs to the small Tim family.</text>
</comment>
<evidence type="ECO:0000256" key="10">
    <source>
        <dbReference type="ARBA" id="ARBA00023157"/>
    </source>
</evidence>
<dbReference type="SUPFAM" id="SSF144122">
    <property type="entry name" value="Tim10-like"/>
    <property type="match status" value="1"/>
</dbReference>
<gene>
    <name evidence="14" type="primary">TIM9</name>
    <name evidence="14" type="ORF">Daesc_008160</name>
</gene>
<evidence type="ECO:0000313" key="15">
    <source>
        <dbReference type="Proteomes" id="UP001369815"/>
    </source>
</evidence>
<dbReference type="PANTHER" id="PTHR13172">
    <property type="entry name" value="MITOCHONDRIAL IMPORT INNER MEMBRANE TRANSLOCASE SUBUNIT TIM9B"/>
    <property type="match status" value="1"/>
</dbReference>
<name>A0AAX6MAX4_9PEZI</name>
<keyword evidence="5 12" id="KW-0999">Mitochondrion inner membrane</keyword>
<dbReference type="InterPro" id="IPR004217">
    <property type="entry name" value="Tim10-like"/>
</dbReference>
<dbReference type="Gene3D" id="1.10.287.810">
    <property type="entry name" value="Mitochondrial import inner membrane translocase subunit tim13 like domains"/>
    <property type="match status" value="1"/>
</dbReference>
<comment type="subcellular location">
    <subcellularLocation>
        <location evidence="1 12">Mitochondrion inner membrane</location>
        <topology evidence="1 12">Peripheral membrane protein</topology>
        <orientation evidence="1 12">Intermembrane side</orientation>
    </subcellularLocation>
</comment>
<keyword evidence="8 12" id="KW-0811">Translocation</keyword>
<dbReference type="AlphaFoldDB" id="A0AAX6MAX4"/>
<evidence type="ECO:0000256" key="6">
    <source>
        <dbReference type="ARBA" id="ARBA00022833"/>
    </source>
</evidence>
<dbReference type="InterPro" id="IPR035427">
    <property type="entry name" value="Tim10-like_dom_sf"/>
</dbReference>
<keyword evidence="4" id="KW-0479">Metal-binding</keyword>
<evidence type="ECO:0000256" key="5">
    <source>
        <dbReference type="ARBA" id="ARBA00022792"/>
    </source>
</evidence>
<dbReference type="GO" id="GO:0046872">
    <property type="term" value="F:metal ion binding"/>
    <property type="evidence" value="ECO:0007669"/>
    <property type="project" value="UniProtKB-KW"/>
</dbReference>
<evidence type="ECO:0000256" key="12">
    <source>
        <dbReference type="RuleBase" id="RU367043"/>
    </source>
</evidence>
<reference evidence="14 15" key="1">
    <citation type="journal article" date="2024" name="Front Chem Biol">
        <title>Unveiling the potential of Daldinia eschscholtzii MFLUCC 19-0629 through bioactivity and bioinformatics studies for enhanced sustainable agriculture production.</title>
        <authorList>
            <person name="Brooks S."/>
            <person name="Weaver J.A."/>
            <person name="Klomchit A."/>
            <person name="Alharthi S.A."/>
            <person name="Onlamun T."/>
            <person name="Nurani R."/>
            <person name="Vong T.K."/>
            <person name="Alberti F."/>
            <person name="Greco C."/>
        </authorList>
    </citation>
    <scope>NUCLEOTIDE SEQUENCE [LARGE SCALE GENOMIC DNA]</scope>
    <source>
        <strain evidence="14">MFLUCC 19-0629</strain>
    </source>
</reference>
<evidence type="ECO:0000256" key="4">
    <source>
        <dbReference type="ARBA" id="ARBA00022723"/>
    </source>
</evidence>
<evidence type="ECO:0000256" key="8">
    <source>
        <dbReference type="ARBA" id="ARBA00023010"/>
    </source>
</evidence>
<keyword evidence="11 12" id="KW-0143">Chaperone</keyword>
<evidence type="ECO:0000256" key="7">
    <source>
        <dbReference type="ARBA" id="ARBA00022927"/>
    </source>
</evidence>